<dbReference type="Proteomes" id="UP000770717">
    <property type="component" value="Unassembled WGS sequence"/>
</dbReference>
<sequence length="98" mass="10849">MVPDHHSSRDSVPLHSKARIEVLTPRSTDMNLAIINAQTQPGFITEDNLVPLRSCPVLSFTTPLQREAMVGVKVMGVVRPNVLQPSTWKCFGQTKEPV</sequence>
<evidence type="ECO:0000313" key="2">
    <source>
        <dbReference type="Proteomes" id="UP000770717"/>
    </source>
</evidence>
<accession>A0A8J6JJK4</accession>
<name>A0A8J6JJK4_ELECQ</name>
<keyword evidence="2" id="KW-1185">Reference proteome</keyword>
<organism evidence="1 2">
    <name type="scientific">Eleutherodactylus coqui</name>
    <name type="common">Puerto Rican coqui</name>
    <dbReference type="NCBI Taxonomy" id="57060"/>
    <lineage>
        <taxon>Eukaryota</taxon>
        <taxon>Metazoa</taxon>
        <taxon>Chordata</taxon>
        <taxon>Craniata</taxon>
        <taxon>Vertebrata</taxon>
        <taxon>Euteleostomi</taxon>
        <taxon>Amphibia</taxon>
        <taxon>Batrachia</taxon>
        <taxon>Anura</taxon>
        <taxon>Neobatrachia</taxon>
        <taxon>Hyloidea</taxon>
        <taxon>Eleutherodactylidae</taxon>
        <taxon>Eleutherodactylinae</taxon>
        <taxon>Eleutherodactylus</taxon>
        <taxon>Eleutherodactylus</taxon>
    </lineage>
</organism>
<gene>
    <name evidence="1" type="ORF">GDO78_015685</name>
</gene>
<dbReference type="AlphaFoldDB" id="A0A8J6JJK4"/>
<dbReference type="EMBL" id="WNTK01001644">
    <property type="protein sequence ID" value="KAG9467058.1"/>
    <property type="molecule type" value="Genomic_DNA"/>
</dbReference>
<reference evidence="1" key="1">
    <citation type="thesis" date="2020" institute="ProQuest LLC" country="789 East Eisenhower Parkway, Ann Arbor, MI, USA">
        <title>Comparative Genomics and Chromosome Evolution.</title>
        <authorList>
            <person name="Mudd A.B."/>
        </authorList>
    </citation>
    <scope>NUCLEOTIDE SEQUENCE</scope>
    <source>
        <strain evidence="1">HN-11 Male</strain>
        <tissue evidence="1">Kidney and liver</tissue>
    </source>
</reference>
<proteinExistence type="predicted"/>
<comment type="caution">
    <text evidence="1">The sequence shown here is derived from an EMBL/GenBank/DDBJ whole genome shotgun (WGS) entry which is preliminary data.</text>
</comment>
<protein>
    <submittedName>
        <fullName evidence="1">Uncharacterized protein</fullName>
    </submittedName>
</protein>
<evidence type="ECO:0000313" key="1">
    <source>
        <dbReference type="EMBL" id="KAG9467058.1"/>
    </source>
</evidence>